<evidence type="ECO:0000256" key="2">
    <source>
        <dbReference type="ARBA" id="ARBA00022448"/>
    </source>
</evidence>
<evidence type="ECO:0000256" key="7">
    <source>
        <dbReference type="ARBA" id="ARBA00023136"/>
    </source>
</evidence>
<comment type="subcellular location">
    <subcellularLocation>
        <location evidence="1">Cell inner membrane</location>
        <topology evidence="1">Multi-pass membrane protein</topology>
    </subcellularLocation>
</comment>
<feature type="transmembrane region" description="Helical" evidence="8">
    <location>
        <begin position="81"/>
        <end position="105"/>
    </location>
</feature>
<dbReference type="AlphaFoldDB" id="A0A1J5SMF4"/>
<keyword evidence="2" id="KW-0813">Transport</keyword>
<keyword evidence="7 8" id="KW-0472">Membrane</keyword>
<evidence type="ECO:0000256" key="8">
    <source>
        <dbReference type="SAM" id="Phobius"/>
    </source>
</evidence>
<dbReference type="Pfam" id="PF04143">
    <property type="entry name" value="Sulf_transp"/>
    <property type="match status" value="1"/>
</dbReference>
<name>A0A1J5SMF4_9ZZZZ</name>
<dbReference type="GO" id="GO:0005886">
    <property type="term" value="C:plasma membrane"/>
    <property type="evidence" value="ECO:0007669"/>
    <property type="project" value="UniProtKB-SubCell"/>
</dbReference>
<keyword evidence="4" id="KW-0997">Cell inner membrane</keyword>
<evidence type="ECO:0000256" key="4">
    <source>
        <dbReference type="ARBA" id="ARBA00022519"/>
    </source>
</evidence>
<dbReference type="PANTHER" id="PTHR30574">
    <property type="entry name" value="INNER MEMBRANE PROTEIN YEDE"/>
    <property type="match status" value="1"/>
</dbReference>
<dbReference type="InterPro" id="IPR007272">
    <property type="entry name" value="Sulf_transp_TsuA/YedE"/>
</dbReference>
<feature type="transmembrane region" description="Helical" evidence="8">
    <location>
        <begin position="117"/>
        <end position="137"/>
    </location>
</feature>
<evidence type="ECO:0000256" key="1">
    <source>
        <dbReference type="ARBA" id="ARBA00004429"/>
    </source>
</evidence>
<feature type="transmembrane region" description="Helical" evidence="8">
    <location>
        <begin position="149"/>
        <end position="173"/>
    </location>
</feature>
<gene>
    <name evidence="9" type="ORF">GALL_127580</name>
</gene>
<accession>A0A1J5SMF4</accession>
<dbReference type="PANTHER" id="PTHR30574:SF1">
    <property type="entry name" value="SULPHUR TRANSPORT DOMAIN-CONTAINING PROTEIN"/>
    <property type="match status" value="1"/>
</dbReference>
<keyword evidence="6 8" id="KW-1133">Transmembrane helix</keyword>
<organism evidence="9">
    <name type="scientific">mine drainage metagenome</name>
    <dbReference type="NCBI Taxonomy" id="410659"/>
    <lineage>
        <taxon>unclassified sequences</taxon>
        <taxon>metagenomes</taxon>
        <taxon>ecological metagenomes</taxon>
    </lineage>
</organism>
<sequence>MNSAPETHPPKPYWNPYLAGFLLGLVLLASFVVMGRGLGASGAFGSVTAVAMHAVAPAHVQHNAFYSEYFGDGSSNPLKDWLVFEVLGVFVGGLLSGALANRIAVKIEKGPRVSNGWRLAGAFVGGAMMMIGAKLALGCTSGQALTGGAVLNLGSWAFMICVFAGAYALAYFFRRQWL</sequence>
<protein>
    <submittedName>
        <fullName evidence="9">Putative inner membrane protein</fullName>
    </submittedName>
</protein>
<proteinExistence type="predicted"/>
<evidence type="ECO:0000256" key="3">
    <source>
        <dbReference type="ARBA" id="ARBA00022475"/>
    </source>
</evidence>
<evidence type="ECO:0000256" key="6">
    <source>
        <dbReference type="ARBA" id="ARBA00022989"/>
    </source>
</evidence>
<keyword evidence="5 8" id="KW-0812">Transmembrane</keyword>
<dbReference type="EMBL" id="MLJW01000052">
    <property type="protein sequence ID" value="OIR05200.1"/>
    <property type="molecule type" value="Genomic_DNA"/>
</dbReference>
<comment type="caution">
    <text evidence="9">The sequence shown here is derived from an EMBL/GenBank/DDBJ whole genome shotgun (WGS) entry which is preliminary data.</text>
</comment>
<reference evidence="9" key="1">
    <citation type="submission" date="2016-10" db="EMBL/GenBank/DDBJ databases">
        <title>Sequence of Gallionella enrichment culture.</title>
        <authorList>
            <person name="Poehlein A."/>
            <person name="Muehling M."/>
            <person name="Daniel R."/>
        </authorList>
    </citation>
    <scope>NUCLEOTIDE SEQUENCE</scope>
</reference>
<keyword evidence="3" id="KW-1003">Cell membrane</keyword>
<feature type="transmembrane region" description="Helical" evidence="8">
    <location>
        <begin position="17"/>
        <end position="35"/>
    </location>
</feature>
<evidence type="ECO:0000313" key="9">
    <source>
        <dbReference type="EMBL" id="OIR05200.1"/>
    </source>
</evidence>
<evidence type="ECO:0000256" key="5">
    <source>
        <dbReference type="ARBA" id="ARBA00022692"/>
    </source>
</evidence>